<dbReference type="OrthoDB" id="5855122at2759"/>
<dbReference type="EMBL" id="UPTC01001130">
    <property type="protein sequence ID" value="VBB31168.1"/>
    <property type="molecule type" value="Genomic_DNA"/>
</dbReference>
<accession>A0A498SMF0</accession>
<evidence type="ECO:0000313" key="1">
    <source>
        <dbReference type="EMBL" id="VBB31168.1"/>
    </source>
</evidence>
<keyword evidence="2" id="KW-1185">Reference proteome</keyword>
<evidence type="ECO:0000313" key="2">
    <source>
        <dbReference type="Proteomes" id="UP000276991"/>
    </source>
</evidence>
<sequence length="109" mass="12322">MNTANNNDRRRCSVITLLKKGYDVLKRFVIRKSIQLNDNSITSISSDSDIPAIIDDSDLSSDIDPQVDFLFDIPPRRTNFSSQFLSDIGNQENNNELIEISDTERGLIS</sequence>
<dbReference type="Proteomes" id="UP000276991">
    <property type="component" value="Unassembled WGS sequence"/>
</dbReference>
<protein>
    <submittedName>
        <fullName evidence="1">Uncharacterized protein</fullName>
    </submittedName>
</protein>
<reference evidence="1 2" key="1">
    <citation type="submission" date="2018-08" db="EMBL/GenBank/DDBJ databases">
        <authorList>
            <person name="Laetsch R D."/>
            <person name="Stevens L."/>
            <person name="Kumar S."/>
            <person name="Blaxter L. M."/>
        </authorList>
    </citation>
    <scope>NUCLEOTIDE SEQUENCE [LARGE SCALE GENOMIC DNA]</scope>
</reference>
<organism evidence="1 2">
    <name type="scientific">Acanthocheilonema viteae</name>
    <name type="common">Filarial nematode worm</name>
    <name type="synonym">Dipetalonema viteae</name>
    <dbReference type="NCBI Taxonomy" id="6277"/>
    <lineage>
        <taxon>Eukaryota</taxon>
        <taxon>Metazoa</taxon>
        <taxon>Ecdysozoa</taxon>
        <taxon>Nematoda</taxon>
        <taxon>Chromadorea</taxon>
        <taxon>Rhabditida</taxon>
        <taxon>Spirurina</taxon>
        <taxon>Spiruromorpha</taxon>
        <taxon>Filarioidea</taxon>
        <taxon>Onchocercidae</taxon>
        <taxon>Acanthocheilonema</taxon>
    </lineage>
</organism>
<dbReference type="AlphaFoldDB" id="A0A498SMF0"/>
<gene>
    <name evidence="1" type="ORF">NAV_LOCUS5959</name>
</gene>
<proteinExistence type="predicted"/>
<name>A0A498SMF0_ACAVI</name>